<name>A0ABN8NRD1_9CNID</name>
<evidence type="ECO:0000256" key="3">
    <source>
        <dbReference type="ARBA" id="ARBA00007477"/>
    </source>
</evidence>
<evidence type="ECO:0000256" key="5">
    <source>
        <dbReference type="ARBA" id="ARBA00022676"/>
    </source>
</evidence>
<keyword evidence="10" id="KW-0333">Golgi apparatus</keyword>
<evidence type="ECO:0000256" key="14">
    <source>
        <dbReference type="SAM" id="Phobius"/>
    </source>
</evidence>
<evidence type="ECO:0000256" key="9">
    <source>
        <dbReference type="ARBA" id="ARBA00022989"/>
    </source>
</evidence>
<evidence type="ECO:0000259" key="15">
    <source>
        <dbReference type="Pfam" id="PF15024"/>
    </source>
</evidence>
<feature type="domain" description="Glycosyltransferase family 18 catalytic" evidence="15">
    <location>
        <begin position="139"/>
        <end position="693"/>
    </location>
</feature>
<evidence type="ECO:0000256" key="6">
    <source>
        <dbReference type="ARBA" id="ARBA00022679"/>
    </source>
</evidence>
<keyword evidence="5" id="KW-0328">Glycosyltransferase</keyword>
<dbReference type="Proteomes" id="UP001159405">
    <property type="component" value="Unassembled WGS sequence"/>
</dbReference>
<accession>A0ABN8NRD1</accession>
<keyword evidence="6" id="KW-0808">Transferase</keyword>
<evidence type="ECO:0000313" key="16">
    <source>
        <dbReference type="EMBL" id="CAH3119244.1"/>
    </source>
</evidence>
<comment type="similarity">
    <text evidence="3">Belongs to the glycosyltransferase 18 family.</text>
</comment>
<keyword evidence="7 14" id="KW-0812">Transmembrane</keyword>
<keyword evidence="9 14" id="KW-1133">Transmembrane helix</keyword>
<dbReference type="InterPro" id="IPR026116">
    <property type="entry name" value="GT18_cat"/>
</dbReference>
<dbReference type="Pfam" id="PF15024">
    <property type="entry name" value="Glyco_transf_18"/>
    <property type="match status" value="1"/>
</dbReference>
<comment type="subcellular location">
    <subcellularLocation>
        <location evidence="1">Golgi apparatus membrane</location>
        <topology evidence="1">Single-pass type II membrane protein</topology>
    </subcellularLocation>
</comment>
<dbReference type="PANTHER" id="PTHR15075:SF2">
    <property type="entry name" value="ALPHA-1,6-MANNOSYLGLYCOPROTEIN 6-BETA-N-ACETYLGLUCOSAMINYLTRANSFERASE"/>
    <property type="match status" value="1"/>
</dbReference>
<sequence length="708" mass="81012">MSWPLRGRNGNLFLLIASIVCILITIVNYNVLRELPSDSTSWTRSITQVLFCTDSTTGDWENKDYEQRLNRLEKHIFGKEYNPSQENGGVNQRLEKLEQVINTENGKKQECVIPHDTLFPFCEDKVSWMRNLWQTNSACYIGQHHVKPENLCSILVYLSEVERFCPVLPWRQSNASTDTTERKPAEMRFELEKSFIDTLTKLNLRWMRDRITRMWPQWAAAAKQFAAEGTLRKQHRTKKILIFFGTYAYQPNWLNLAYTGAPLGEMVQWSDLLASLYILGHDLTLAVNSTTYKGHLSVPKVRSCANAFTPEFDLIYTDYNGMAFMTIDVTPNMSPYLCRMRILDSFGTEAEFNYGAYRGSIPGGRSPWANADLNLRQIFTMFPHSPDNSFLGFVVSDPIPADAKPLDKKAIGLVYGKDADFWAGKREYLDILHKYLEIHGTFFGVSEEEIRKNVPDYVITHGILSKPDLEKLLQDTKVFIGLGFPYEGPAPLEAIAQGCIFLNAKFDPPHNRINTEFFKLKPTLRELTSQHPYAEVFIGEPHVVTVDIGNLSLVEDTVKRILNLEVKPYLPLEWTPKGMLERVNAFTEYYNFCERSERWPPLSEMKLFMGEAGKSCVEVCKMSGLLCEPSYFEDVNSGEQIEKFGEKCGSVNTEESLLAPCYSTSTKACTLQRFPLLFSCVKKDPDVKRLCPCRDFQAQQVAFCKQCH</sequence>
<evidence type="ECO:0000256" key="10">
    <source>
        <dbReference type="ARBA" id="ARBA00023034"/>
    </source>
</evidence>
<dbReference type="EC" id="2.4.1.155" evidence="4"/>
<evidence type="ECO:0000256" key="1">
    <source>
        <dbReference type="ARBA" id="ARBA00004323"/>
    </source>
</evidence>
<comment type="catalytic activity">
    <reaction evidence="13">
        <text>N(4)-{beta-D-GlcNAc-(1-&gt;2)-[beta-D-GlcNAc-(1-&gt;4)]-alpha-D-Man-(1-&gt;3)-[beta-D-GlcNAc-(1-&gt;2)-alpha-D-Man-(1-&gt;6)]-beta-D-Man-(1-&gt;4)-beta-D-GlcNAc-(1-&gt;4)-beta-D-GlcNAc}-L-asparaginyl-[protein] + UDP-N-acetyl-alpha-D-glucosamine = N(4)-{beta-D-GlcNAc-(1-&gt;2)-[beta-D-GlcNAc-(1-&gt;4)]-alpha-D-Man-(1-&gt;3)-[beta-D-GlcNAc-(1-&gt;2)-[beta-D-GlcNAc-(1-&gt;6)]-alpha-D-Man-(1-&gt;6)]-beta-D-Man-(1-&gt;4)-beta-D-GlcNAc-(1-&gt;4)-beta-D-GlcNAc}-L-asparaginyl-[protein] + UDP + H(+)</text>
        <dbReference type="Rhea" id="RHEA:16921"/>
        <dbReference type="Rhea" id="RHEA-COMP:14374"/>
        <dbReference type="Rhea" id="RHEA-COMP:14377"/>
        <dbReference type="ChEBI" id="CHEBI:15378"/>
        <dbReference type="ChEBI" id="CHEBI:57705"/>
        <dbReference type="ChEBI" id="CHEBI:58223"/>
        <dbReference type="ChEBI" id="CHEBI:139507"/>
        <dbReference type="ChEBI" id="CHEBI:139510"/>
        <dbReference type="EC" id="2.4.1.155"/>
    </reaction>
</comment>
<dbReference type="InterPro" id="IPR052105">
    <property type="entry name" value="MGAT5_Glycosyltransferase"/>
</dbReference>
<evidence type="ECO:0000313" key="17">
    <source>
        <dbReference type="Proteomes" id="UP001159405"/>
    </source>
</evidence>
<evidence type="ECO:0000256" key="2">
    <source>
        <dbReference type="ARBA" id="ARBA00004922"/>
    </source>
</evidence>
<keyword evidence="11 14" id="KW-0472">Membrane</keyword>
<keyword evidence="8" id="KW-0735">Signal-anchor</keyword>
<protein>
    <recommendedName>
        <fullName evidence="4">alpha-1,6-mannosyl-glycoprotein 6-beta-N-acetylglucosaminyltransferase</fullName>
        <ecNumber evidence="4">2.4.1.155</ecNumber>
    </recommendedName>
</protein>
<evidence type="ECO:0000256" key="7">
    <source>
        <dbReference type="ARBA" id="ARBA00022692"/>
    </source>
</evidence>
<organism evidence="16 17">
    <name type="scientific">Porites lobata</name>
    <dbReference type="NCBI Taxonomy" id="104759"/>
    <lineage>
        <taxon>Eukaryota</taxon>
        <taxon>Metazoa</taxon>
        <taxon>Cnidaria</taxon>
        <taxon>Anthozoa</taxon>
        <taxon>Hexacorallia</taxon>
        <taxon>Scleractinia</taxon>
        <taxon>Fungiina</taxon>
        <taxon>Poritidae</taxon>
        <taxon>Porites</taxon>
    </lineage>
</organism>
<dbReference type="PANTHER" id="PTHR15075">
    <property type="entry name" value="ALPHA-MANNOSIDE BETA-1,6-N-ACETYLGLUCOSAMINYLTRANSFERASE"/>
    <property type="match status" value="1"/>
</dbReference>
<evidence type="ECO:0000256" key="4">
    <source>
        <dbReference type="ARBA" id="ARBA00012671"/>
    </source>
</evidence>
<evidence type="ECO:0000256" key="8">
    <source>
        <dbReference type="ARBA" id="ARBA00022968"/>
    </source>
</evidence>
<evidence type="ECO:0000256" key="11">
    <source>
        <dbReference type="ARBA" id="ARBA00023136"/>
    </source>
</evidence>
<dbReference type="EMBL" id="CALNXK010000033">
    <property type="protein sequence ID" value="CAH3119244.1"/>
    <property type="molecule type" value="Genomic_DNA"/>
</dbReference>
<reference evidence="16 17" key="1">
    <citation type="submission" date="2022-05" db="EMBL/GenBank/DDBJ databases">
        <authorList>
            <consortium name="Genoscope - CEA"/>
            <person name="William W."/>
        </authorList>
    </citation>
    <scope>NUCLEOTIDE SEQUENCE [LARGE SCALE GENOMIC DNA]</scope>
</reference>
<comment type="pathway">
    <text evidence="2">Protein modification; protein glycosylation.</text>
</comment>
<gene>
    <name evidence="16" type="ORF">PLOB_00027260</name>
</gene>
<comment type="caution">
    <text evidence="16">The sequence shown here is derived from an EMBL/GenBank/DDBJ whole genome shotgun (WGS) entry which is preliminary data.</text>
</comment>
<evidence type="ECO:0000256" key="12">
    <source>
        <dbReference type="ARBA" id="ARBA00023180"/>
    </source>
</evidence>
<keyword evidence="12" id="KW-0325">Glycoprotein</keyword>
<keyword evidence="17" id="KW-1185">Reference proteome</keyword>
<feature type="transmembrane region" description="Helical" evidence="14">
    <location>
        <begin position="12"/>
        <end position="32"/>
    </location>
</feature>
<evidence type="ECO:0000256" key="13">
    <source>
        <dbReference type="ARBA" id="ARBA00048243"/>
    </source>
</evidence>
<proteinExistence type="inferred from homology"/>